<evidence type="ECO:0000313" key="1">
    <source>
        <dbReference type="EMBL" id="RUM95708.1"/>
    </source>
</evidence>
<protein>
    <recommendedName>
        <fullName evidence="3">DUF2946 domain-containing protein</fullName>
    </recommendedName>
</protein>
<dbReference type="EMBL" id="RKST01000032">
    <property type="protein sequence ID" value="RUM95708.1"/>
    <property type="molecule type" value="Genomic_DNA"/>
</dbReference>
<evidence type="ECO:0000313" key="2">
    <source>
        <dbReference type="Proteomes" id="UP000281647"/>
    </source>
</evidence>
<gene>
    <name evidence="1" type="ORF">EET67_21520</name>
</gene>
<keyword evidence="2" id="KW-1185">Reference proteome</keyword>
<proteinExistence type="predicted"/>
<comment type="caution">
    <text evidence="1">The sequence shown here is derived from an EMBL/GenBank/DDBJ whole genome shotgun (WGS) entry which is preliminary data.</text>
</comment>
<organism evidence="1 2">
    <name type="scientific">Borborobacter arsenicus</name>
    <dbReference type="NCBI Taxonomy" id="1851146"/>
    <lineage>
        <taxon>Bacteria</taxon>
        <taxon>Pseudomonadati</taxon>
        <taxon>Pseudomonadota</taxon>
        <taxon>Alphaproteobacteria</taxon>
        <taxon>Hyphomicrobiales</taxon>
        <taxon>Phyllobacteriaceae</taxon>
        <taxon>Borborobacter</taxon>
    </lineage>
</organism>
<accession>A0A432V0T6</accession>
<evidence type="ECO:0008006" key="3">
    <source>
        <dbReference type="Google" id="ProtNLM"/>
    </source>
</evidence>
<dbReference type="RefSeq" id="WP_128628404.1">
    <property type="nucleotide sequence ID" value="NZ_RKST01000032.1"/>
</dbReference>
<dbReference type="Proteomes" id="UP000281647">
    <property type="component" value="Unassembled WGS sequence"/>
</dbReference>
<sequence length="152" mass="15692">MRHSGVSLKVEDVRRTSRLRLNPANAARKARATAPSARLLALLLAVLVAFSLSTFGAAHAHIGTVGEAYATGGHSEVTASAQHAHAVPCDDYHADQGGQDGCCMSSASCAVCVPVPSAEFAFGTMSELAISITLSASLPRDPPTLSRPPKLS</sequence>
<dbReference type="AlphaFoldDB" id="A0A432V0T6"/>
<name>A0A432V0T6_9HYPH</name>
<reference evidence="1 2" key="1">
    <citation type="submission" date="2018-11" db="EMBL/GenBank/DDBJ databases">
        <title>Pseudaminobacter arsenicus sp. nov., an arsenic-resistant bacterium isolated from arsenic-rich aquifers.</title>
        <authorList>
            <person name="Mu Y."/>
        </authorList>
    </citation>
    <scope>NUCLEOTIDE SEQUENCE [LARGE SCALE GENOMIC DNA]</scope>
    <source>
        <strain evidence="1 2">CB3</strain>
    </source>
</reference>